<dbReference type="PROSITE" id="PS50030">
    <property type="entry name" value="UBA"/>
    <property type="match status" value="1"/>
</dbReference>
<evidence type="ECO:0000256" key="4">
    <source>
        <dbReference type="ARBA" id="ARBA00022741"/>
    </source>
</evidence>
<feature type="non-terminal residue" evidence="13">
    <location>
        <position position="366"/>
    </location>
</feature>
<dbReference type="InterPro" id="IPR011009">
    <property type="entry name" value="Kinase-like_dom_sf"/>
</dbReference>
<dbReference type="EMBL" id="JACGWJ010000001">
    <property type="protein sequence ID" value="KAL0442238.1"/>
    <property type="molecule type" value="Genomic_DNA"/>
</dbReference>
<dbReference type="InterPro" id="IPR017441">
    <property type="entry name" value="Protein_kinase_ATP_BS"/>
</dbReference>
<evidence type="ECO:0000256" key="5">
    <source>
        <dbReference type="ARBA" id="ARBA00022777"/>
    </source>
</evidence>
<dbReference type="GO" id="GO:0004674">
    <property type="term" value="F:protein serine/threonine kinase activity"/>
    <property type="evidence" value="ECO:0007669"/>
    <property type="project" value="UniProtKB-KW"/>
</dbReference>
<proteinExistence type="inferred from homology"/>
<reference evidence="13" key="1">
    <citation type="submission" date="2020-06" db="EMBL/GenBank/DDBJ databases">
        <authorList>
            <person name="Li T."/>
            <person name="Hu X."/>
            <person name="Zhang T."/>
            <person name="Song X."/>
            <person name="Zhang H."/>
            <person name="Dai N."/>
            <person name="Sheng W."/>
            <person name="Hou X."/>
            <person name="Wei L."/>
        </authorList>
    </citation>
    <scope>NUCLEOTIDE SEQUENCE</scope>
    <source>
        <strain evidence="13">G02</strain>
        <tissue evidence="13">Leaf</tissue>
    </source>
</reference>
<dbReference type="CDD" id="cd14335">
    <property type="entry name" value="UBA_SnRK1_plant"/>
    <property type="match status" value="1"/>
</dbReference>
<dbReference type="InterPro" id="IPR015940">
    <property type="entry name" value="UBA"/>
</dbReference>
<dbReference type="EC" id="2.7.11.1" evidence="1"/>
<dbReference type="SMART" id="SM00165">
    <property type="entry name" value="UBA"/>
    <property type="match status" value="1"/>
</dbReference>
<dbReference type="Pfam" id="PF00069">
    <property type="entry name" value="Pkinase"/>
    <property type="match status" value="1"/>
</dbReference>
<keyword evidence="4 9" id="KW-0547">Nucleotide-binding</keyword>
<feature type="domain" description="Protein kinase" evidence="11">
    <location>
        <begin position="38"/>
        <end position="290"/>
    </location>
</feature>
<comment type="caution">
    <text evidence="13">The sequence shown here is derived from an EMBL/GenBank/DDBJ whole genome shotgun (WGS) entry which is preliminary data.</text>
</comment>
<dbReference type="PROSITE" id="PS00108">
    <property type="entry name" value="PROTEIN_KINASE_ST"/>
    <property type="match status" value="1"/>
</dbReference>
<evidence type="ECO:0000313" key="13">
    <source>
        <dbReference type="EMBL" id="KAL0442238.1"/>
    </source>
</evidence>
<dbReference type="AlphaFoldDB" id="A0AAW2WL40"/>
<accession>A0AAW2WL40</accession>
<dbReference type="FunFam" id="3.30.200.20:FF:000003">
    <property type="entry name" value="Non-specific serine/threonine protein kinase"/>
    <property type="match status" value="1"/>
</dbReference>
<dbReference type="CDD" id="cd14079">
    <property type="entry name" value="STKc_AMPK_alpha"/>
    <property type="match status" value="1"/>
</dbReference>
<dbReference type="SMART" id="SM00220">
    <property type="entry name" value="S_TKc"/>
    <property type="match status" value="1"/>
</dbReference>
<protein>
    <recommendedName>
        <fullName evidence="1">non-specific serine/threonine protein kinase</fullName>
        <ecNumber evidence="1">2.7.11.1</ecNumber>
    </recommendedName>
</protein>
<dbReference type="GO" id="GO:0005737">
    <property type="term" value="C:cytoplasm"/>
    <property type="evidence" value="ECO:0007669"/>
    <property type="project" value="TreeGrafter"/>
</dbReference>
<gene>
    <name evidence="13" type="ORF">Sradi_0162700</name>
</gene>
<dbReference type="InterPro" id="IPR008271">
    <property type="entry name" value="Ser/Thr_kinase_AS"/>
</dbReference>
<evidence type="ECO:0000256" key="7">
    <source>
        <dbReference type="ARBA" id="ARBA00047899"/>
    </source>
</evidence>
<evidence type="ECO:0000259" key="11">
    <source>
        <dbReference type="PROSITE" id="PS50011"/>
    </source>
</evidence>
<organism evidence="13">
    <name type="scientific">Sesamum radiatum</name>
    <name type="common">Black benniseed</name>
    <dbReference type="NCBI Taxonomy" id="300843"/>
    <lineage>
        <taxon>Eukaryota</taxon>
        <taxon>Viridiplantae</taxon>
        <taxon>Streptophyta</taxon>
        <taxon>Embryophyta</taxon>
        <taxon>Tracheophyta</taxon>
        <taxon>Spermatophyta</taxon>
        <taxon>Magnoliopsida</taxon>
        <taxon>eudicotyledons</taxon>
        <taxon>Gunneridae</taxon>
        <taxon>Pentapetalae</taxon>
        <taxon>asterids</taxon>
        <taxon>lamiids</taxon>
        <taxon>Lamiales</taxon>
        <taxon>Pedaliaceae</taxon>
        <taxon>Sesamum</taxon>
    </lineage>
</organism>
<dbReference type="SUPFAM" id="SSF56112">
    <property type="entry name" value="Protein kinase-like (PK-like)"/>
    <property type="match status" value="1"/>
</dbReference>
<evidence type="ECO:0000256" key="8">
    <source>
        <dbReference type="ARBA" id="ARBA00048679"/>
    </source>
</evidence>
<evidence type="ECO:0000256" key="1">
    <source>
        <dbReference type="ARBA" id="ARBA00012513"/>
    </source>
</evidence>
<feature type="binding site" evidence="9">
    <location>
        <position position="67"/>
    </location>
    <ligand>
        <name>ATP</name>
        <dbReference type="ChEBI" id="CHEBI:30616"/>
    </ligand>
</feature>
<dbReference type="InterPro" id="IPR000719">
    <property type="entry name" value="Prot_kinase_dom"/>
</dbReference>
<dbReference type="GO" id="GO:0005524">
    <property type="term" value="F:ATP binding"/>
    <property type="evidence" value="ECO:0007669"/>
    <property type="project" value="UniProtKB-UniRule"/>
</dbReference>
<name>A0AAW2WL40_SESRA</name>
<evidence type="ECO:0000256" key="10">
    <source>
        <dbReference type="RuleBase" id="RU000304"/>
    </source>
</evidence>
<keyword evidence="2 10" id="KW-0723">Serine/threonine-protein kinase</keyword>
<dbReference type="PROSITE" id="PS50011">
    <property type="entry name" value="PROTEIN_KINASE_DOM"/>
    <property type="match status" value="1"/>
</dbReference>
<keyword evidence="3" id="KW-0808">Transferase</keyword>
<evidence type="ECO:0000259" key="12">
    <source>
        <dbReference type="PROSITE" id="PS50030"/>
    </source>
</evidence>
<evidence type="ECO:0000256" key="9">
    <source>
        <dbReference type="PROSITE-ProRule" id="PRU10141"/>
    </source>
</evidence>
<evidence type="ECO:0000256" key="6">
    <source>
        <dbReference type="ARBA" id="ARBA00022840"/>
    </source>
</evidence>
<comment type="similarity">
    <text evidence="10">Belongs to the protein kinase superfamily.</text>
</comment>
<dbReference type="Pfam" id="PF00627">
    <property type="entry name" value="UBA"/>
    <property type="match status" value="1"/>
</dbReference>
<comment type="catalytic activity">
    <reaction evidence="7">
        <text>L-threonyl-[protein] + ATP = O-phospho-L-threonyl-[protein] + ADP + H(+)</text>
        <dbReference type="Rhea" id="RHEA:46608"/>
        <dbReference type="Rhea" id="RHEA-COMP:11060"/>
        <dbReference type="Rhea" id="RHEA-COMP:11605"/>
        <dbReference type="ChEBI" id="CHEBI:15378"/>
        <dbReference type="ChEBI" id="CHEBI:30013"/>
        <dbReference type="ChEBI" id="CHEBI:30616"/>
        <dbReference type="ChEBI" id="CHEBI:61977"/>
        <dbReference type="ChEBI" id="CHEBI:456216"/>
        <dbReference type="EC" id="2.7.11.1"/>
    </reaction>
</comment>
<dbReference type="Gene3D" id="1.10.510.10">
    <property type="entry name" value="Transferase(Phosphotransferase) domain 1"/>
    <property type="match status" value="1"/>
</dbReference>
<dbReference type="PANTHER" id="PTHR24346:SF82">
    <property type="entry name" value="KP78A-RELATED"/>
    <property type="match status" value="1"/>
</dbReference>
<evidence type="ECO:0000256" key="3">
    <source>
        <dbReference type="ARBA" id="ARBA00022679"/>
    </source>
</evidence>
<dbReference type="PROSITE" id="PS00107">
    <property type="entry name" value="PROTEIN_KINASE_ATP"/>
    <property type="match status" value="1"/>
</dbReference>
<sequence length="366" mass="42257">MVLLANAFHDQTVALFLLLLYRNMESDDSTVKSRLRKYRFGRRIGRGAFAKVKIAQHIPTGHKVAIKIIKRQEMQSREMEEKVRREIKICRLFMHPHVVRIYEVIETPTRIYVVMEYMMRGELHDYICLKLKLHEDEARHLFQQIIAGVEHCHRNLIVHRDLKAENLLLDSKGNVKLADFGLSNIMRDGHFLKTSCGSLNYAAPEILRGALYAGPDVDIWSCGVILYTLLCGAFPFDDSNIPNLFNKIKSGVYTLPRHLPPGARDLISRMLVVDPMERITIPEIRMHPWFRVNLPSYLDVTPSNAIQHLEKLDEEVIQEVVRMGFERNEVVESVQNRTQNDATVAYYLSLDNRYPTSTGNLGAEFQ</sequence>
<evidence type="ECO:0000256" key="2">
    <source>
        <dbReference type="ARBA" id="ARBA00022527"/>
    </source>
</evidence>
<dbReference type="GO" id="GO:0035556">
    <property type="term" value="P:intracellular signal transduction"/>
    <property type="evidence" value="ECO:0007669"/>
    <property type="project" value="TreeGrafter"/>
</dbReference>
<keyword evidence="6 9" id="KW-0067">ATP-binding</keyword>
<dbReference type="FunFam" id="1.10.510.10:FF:000592">
    <property type="entry name" value="CAMK family protein kinase"/>
    <property type="match status" value="1"/>
</dbReference>
<reference evidence="13" key="2">
    <citation type="journal article" date="2024" name="Plant">
        <title>Genomic evolution and insights into agronomic trait innovations of Sesamum species.</title>
        <authorList>
            <person name="Miao H."/>
            <person name="Wang L."/>
            <person name="Qu L."/>
            <person name="Liu H."/>
            <person name="Sun Y."/>
            <person name="Le M."/>
            <person name="Wang Q."/>
            <person name="Wei S."/>
            <person name="Zheng Y."/>
            <person name="Lin W."/>
            <person name="Duan Y."/>
            <person name="Cao H."/>
            <person name="Xiong S."/>
            <person name="Wang X."/>
            <person name="Wei L."/>
            <person name="Li C."/>
            <person name="Ma Q."/>
            <person name="Ju M."/>
            <person name="Zhao R."/>
            <person name="Li G."/>
            <person name="Mu C."/>
            <person name="Tian Q."/>
            <person name="Mei H."/>
            <person name="Zhang T."/>
            <person name="Gao T."/>
            <person name="Zhang H."/>
        </authorList>
    </citation>
    <scope>NUCLEOTIDE SEQUENCE</scope>
    <source>
        <strain evidence="13">G02</strain>
    </source>
</reference>
<comment type="catalytic activity">
    <reaction evidence="8">
        <text>L-seryl-[protein] + ATP = O-phospho-L-seryl-[protein] + ADP + H(+)</text>
        <dbReference type="Rhea" id="RHEA:17989"/>
        <dbReference type="Rhea" id="RHEA-COMP:9863"/>
        <dbReference type="Rhea" id="RHEA-COMP:11604"/>
        <dbReference type="ChEBI" id="CHEBI:15378"/>
        <dbReference type="ChEBI" id="CHEBI:29999"/>
        <dbReference type="ChEBI" id="CHEBI:30616"/>
        <dbReference type="ChEBI" id="CHEBI:83421"/>
        <dbReference type="ChEBI" id="CHEBI:456216"/>
        <dbReference type="EC" id="2.7.11.1"/>
    </reaction>
</comment>
<dbReference type="PANTHER" id="PTHR24346">
    <property type="entry name" value="MAP/MICROTUBULE AFFINITY-REGULATING KINASE"/>
    <property type="match status" value="1"/>
</dbReference>
<feature type="domain" description="UBA" evidence="12">
    <location>
        <begin position="311"/>
        <end position="351"/>
    </location>
</feature>
<keyword evidence="5 13" id="KW-0418">Kinase</keyword>